<evidence type="ECO:0000313" key="1">
    <source>
        <dbReference type="EMBL" id="USJ28607.1"/>
    </source>
</evidence>
<accession>A0A9Q8YGR7</accession>
<dbReference type="EMBL" id="CP098811">
    <property type="protein sequence ID" value="USJ28607.1"/>
    <property type="molecule type" value="Genomic_DNA"/>
</dbReference>
<keyword evidence="1" id="KW-0614">Plasmid</keyword>
<name>A0A9Q8YGR7_ENSAD</name>
<geneLocation type="plasmid" evidence="1 2">
    <name>pD</name>
</geneLocation>
<reference evidence="1" key="1">
    <citation type="submission" date="2022-06" db="EMBL/GenBank/DDBJ databases">
        <title>Physiological and biochemical characterization and genomic elucidation of a strain of the genus Ensifer adhaerens M8 that combines arsenic oxidation and chromium reduction.</title>
        <authorList>
            <person name="Li X."/>
            <person name="Yu c."/>
        </authorList>
    </citation>
    <scope>NUCLEOTIDE SEQUENCE</scope>
    <source>
        <strain evidence="1">M8</strain>
        <plasmid evidence="1">pD</plasmid>
    </source>
</reference>
<sequence>MNEDELNKRLDALHARLKWISDKEERAAWIRGYGAIGEFDQERTKILSDAEDVLDHLIALGGPKFQLK</sequence>
<dbReference type="Proteomes" id="UP001055460">
    <property type="component" value="Plasmid pD"/>
</dbReference>
<dbReference type="RefSeq" id="WP_252161666.1">
    <property type="nucleotide sequence ID" value="NZ_CP098811.1"/>
</dbReference>
<organism evidence="1 2">
    <name type="scientific">Ensifer adhaerens</name>
    <name type="common">Sinorhizobium morelense</name>
    <dbReference type="NCBI Taxonomy" id="106592"/>
    <lineage>
        <taxon>Bacteria</taxon>
        <taxon>Pseudomonadati</taxon>
        <taxon>Pseudomonadota</taxon>
        <taxon>Alphaproteobacteria</taxon>
        <taxon>Hyphomicrobiales</taxon>
        <taxon>Rhizobiaceae</taxon>
        <taxon>Sinorhizobium/Ensifer group</taxon>
        <taxon>Ensifer</taxon>
    </lineage>
</organism>
<evidence type="ECO:0000313" key="2">
    <source>
        <dbReference type="Proteomes" id="UP001055460"/>
    </source>
</evidence>
<protein>
    <submittedName>
        <fullName evidence="1">Uncharacterized protein</fullName>
    </submittedName>
</protein>
<gene>
    <name evidence="1" type="ORF">NE863_35700</name>
</gene>
<dbReference type="AlphaFoldDB" id="A0A9Q8YGR7"/>
<proteinExistence type="predicted"/>